<name>A0AAD5U6B7_9FUNG</name>
<reference evidence="2" key="1">
    <citation type="submission" date="2020-05" db="EMBL/GenBank/DDBJ databases">
        <title>Phylogenomic resolution of chytrid fungi.</title>
        <authorList>
            <person name="Stajich J.E."/>
            <person name="Amses K."/>
            <person name="Simmons R."/>
            <person name="Seto K."/>
            <person name="Myers J."/>
            <person name="Bonds A."/>
            <person name="Quandt C.A."/>
            <person name="Barry K."/>
            <person name="Liu P."/>
            <person name="Grigoriev I."/>
            <person name="Longcore J.E."/>
            <person name="James T.Y."/>
        </authorList>
    </citation>
    <scope>NUCLEOTIDE SEQUENCE</scope>
    <source>
        <strain evidence="2">JEL0476</strain>
    </source>
</reference>
<evidence type="ECO:0000313" key="2">
    <source>
        <dbReference type="EMBL" id="KAJ3226061.1"/>
    </source>
</evidence>
<sequence length="119" mass="13443">MSKPSLRVKPTPLVRKTRIPTKRKVQGFIKRKIITPFISALKGIKDVYTFKFSNFKLKDGIKPHELSLVIVLGIIFGLWPILGTGTPLSLFISWYLKLNIPIMQALHVIFTPFAIALGN</sequence>
<feature type="transmembrane region" description="Helical" evidence="1">
    <location>
        <begin position="66"/>
        <end position="92"/>
    </location>
</feature>
<keyword evidence="1" id="KW-1133">Transmembrane helix</keyword>
<dbReference type="AlphaFoldDB" id="A0AAD5U6B7"/>
<gene>
    <name evidence="2" type="ORF">HK099_005646</name>
</gene>
<proteinExistence type="predicted"/>
<evidence type="ECO:0000256" key="1">
    <source>
        <dbReference type="SAM" id="Phobius"/>
    </source>
</evidence>
<protein>
    <recommendedName>
        <fullName evidence="4">DUF2062 domain-containing protein</fullName>
    </recommendedName>
</protein>
<dbReference type="Proteomes" id="UP001211065">
    <property type="component" value="Unassembled WGS sequence"/>
</dbReference>
<keyword evidence="3" id="KW-1185">Reference proteome</keyword>
<keyword evidence="1" id="KW-0472">Membrane</keyword>
<comment type="caution">
    <text evidence="2">The sequence shown here is derived from an EMBL/GenBank/DDBJ whole genome shotgun (WGS) entry which is preliminary data.</text>
</comment>
<feature type="transmembrane region" description="Helical" evidence="1">
    <location>
        <begin position="98"/>
        <end position="117"/>
    </location>
</feature>
<evidence type="ECO:0008006" key="4">
    <source>
        <dbReference type="Google" id="ProtNLM"/>
    </source>
</evidence>
<keyword evidence="1" id="KW-0812">Transmembrane</keyword>
<evidence type="ECO:0000313" key="3">
    <source>
        <dbReference type="Proteomes" id="UP001211065"/>
    </source>
</evidence>
<dbReference type="EMBL" id="JADGJW010000045">
    <property type="protein sequence ID" value="KAJ3226061.1"/>
    <property type="molecule type" value="Genomic_DNA"/>
</dbReference>
<accession>A0AAD5U6B7</accession>
<organism evidence="2 3">
    <name type="scientific">Clydaea vesicula</name>
    <dbReference type="NCBI Taxonomy" id="447962"/>
    <lineage>
        <taxon>Eukaryota</taxon>
        <taxon>Fungi</taxon>
        <taxon>Fungi incertae sedis</taxon>
        <taxon>Chytridiomycota</taxon>
        <taxon>Chytridiomycota incertae sedis</taxon>
        <taxon>Chytridiomycetes</taxon>
        <taxon>Lobulomycetales</taxon>
        <taxon>Lobulomycetaceae</taxon>
        <taxon>Clydaea</taxon>
    </lineage>
</organism>